<feature type="region of interest" description="Disordered" evidence="5">
    <location>
        <begin position="389"/>
        <end position="458"/>
    </location>
</feature>
<comment type="caution">
    <text evidence="8">The sequence shown here is derived from an EMBL/GenBank/DDBJ whole genome shotgun (WGS) entry which is preliminary data.</text>
</comment>
<sequence>MSKVFTITEGLENLGALRTGGQGSVYKARRIGPLITAVKLIPTPIYSENEDDKNYRNFLNEVEKLKRVNQQPNPNVVKILSSGVTESGSFPYIEMEYIEGPDLEELLKPPHDKIFTIKEVIKVADQLACALSHCHNVGVRHGDIKSNNVKFNIHSGNYVLLDFGLAVMSDEQRRTSLRNAGAIEFMAPEQNEGRMLFQTDVYSYGIILFELLAGRVPFPLNDNGENARNNVRLQHIEQPVPNLLALRKENMPESWPEDKKAMEMQVPDWLIALINKCLAKKPEQRYADGMALHEAINEHSISGGTNAELQAENDRLRALLYDPVAKSKAQAEASRAFAAEEQQAPSSDMVQISKPLFVVMMILLVGFMGIAGYYTLFYHNGKTPENTGQFADTLTGKNDTTIHTSSGEQDNNTSSENTVPVQPKTDTPQVNREIKPKVPETIPDTTQTDTSNSNPDQQ</sequence>
<evidence type="ECO:0000256" key="4">
    <source>
        <dbReference type="ARBA" id="ARBA00022840"/>
    </source>
</evidence>
<evidence type="ECO:0000256" key="3">
    <source>
        <dbReference type="ARBA" id="ARBA00022777"/>
    </source>
</evidence>
<dbReference type="InterPro" id="IPR000719">
    <property type="entry name" value="Prot_kinase_dom"/>
</dbReference>
<feature type="compositionally biased region" description="Polar residues" evidence="5">
    <location>
        <begin position="443"/>
        <end position="458"/>
    </location>
</feature>
<accession>A0A9X2BAR2</accession>
<dbReference type="EMBL" id="JALJEJ010000007">
    <property type="protein sequence ID" value="MCJ8211035.1"/>
    <property type="molecule type" value="Genomic_DNA"/>
</dbReference>
<dbReference type="RefSeq" id="WP_245131246.1">
    <property type="nucleotide sequence ID" value="NZ_JALJEJ010000007.1"/>
</dbReference>
<feature type="compositionally biased region" description="Polar residues" evidence="5">
    <location>
        <begin position="389"/>
        <end position="430"/>
    </location>
</feature>
<keyword evidence="4" id="KW-0067">ATP-binding</keyword>
<keyword evidence="6" id="KW-1133">Transmembrane helix</keyword>
<keyword evidence="3 8" id="KW-0418">Kinase</keyword>
<feature type="domain" description="Protein kinase" evidence="7">
    <location>
        <begin position="11"/>
        <end position="296"/>
    </location>
</feature>
<evidence type="ECO:0000256" key="5">
    <source>
        <dbReference type="SAM" id="MobiDB-lite"/>
    </source>
</evidence>
<dbReference type="PROSITE" id="PS50011">
    <property type="entry name" value="PROTEIN_KINASE_DOM"/>
    <property type="match status" value="1"/>
</dbReference>
<dbReference type="InterPro" id="IPR011009">
    <property type="entry name" value="Kinase-like_dom_sf"/>
</dbReference>
<protein>
    <submittedName>
        <fullName evidence="8">Serine/threonine protein kinase</fullName>
    </submittedName>
</protein>
<dbReference type="Proteomes" id="UP001139450">
    <property type="component" value="Unassembled WGS sequence"/>
</dbReference>
<name>A0A9X2BAR2_9SPHI</name>
<keyword evidence="2" id="KW-0547">Nucleotide-binding</keyword>
<evidence type="ECO:0000256" key="2">
    <source>
        <dbReference type="ARBA" id="ARBA00022741"/>
    </source>
</evidence>
<organism evidence="8 9">
    <name type="scientific">Mucilaginibacter straminoryzae</name>
    <dbReference type="NCBI Taxonomy" id="2932774"/>
    <lineage>
        <taxon>Bacteria</taxon>
        <taxon>Pseudomonadati</taxon>
        <taxon>Bacteroidota</taxon>
        <taxon>Sphingobacteriia</taxon>
        <taxon>Sphingobacteriales</taxon>
        <taxon>Sphingobacteriaceae</taxon>
        <taxon>Mucilaginibacter</taxon>
    </lineage>
</organism>
<evidence type="ECO:0000256" key="1">
    <source>
        <dbReference type="ARBA" id="ARBA00022679"/>
    </source>
</evidence>
<evidence type="ECO:0000259" key="7">
    <source>
        <dbReference type="PROSITE" id="PS50011"/>
    </source>
</evidence>
<dbReference type="Gene3D" id="3.30.200.20">
    <property type="entry name" value="Phosphorylase Kinase, domain 1"/>
    <property type="match status" value="1"/>
</dbReference>
<gene>
    <name evidence="8" type="ORF">MUY27_15055</name>
</gene>
<dbReference type="Pfam" id="PF00069">
    <property type="entry name" value="Pkinase"/>
    <property type="match status" value="1"/>
</dbReference>
<evidence type="ECO:0000313" key="8">
    <source>
        <dbReference type="EMBL" id="MCJ8211035.1"/>
    </source>
</evidence>
<feature type="transmembrane region" description="Helical" evidence="6">
    <location>
        <begin position="356"/>
        <end position="376"/>
    </location>
</feature>
<dbReference type="AlphaFoldDB" id="A0A9X2BAR2"/>
<reference evidence="8" key="1">
    <citation type="submission" date="2022-04" db="EMBL/GenBank/DDBJ databases">
        <title>Mucilaginibacter sp. RS28 isolated from freshwater.</title>
        <authorList>
            <person name="Ko S.-R."/>
        </authorList>
    </citation>
    <scope>NUCLEOTIDE SEQUENCE</scope>
    <source>
        <strain evidence="8">RS28</strain>
    </source>
</reference>
<keyword evidence="1" id="KW-0808">Transferase</keyword>
<dbReference type="GO" id="GO:0005524">
    <property type="term" value="F:ATP binding"/>
    <property type="evidence" value="ECO:0007669"/>
    <property type="project" value="UniProtKB-KW"/>
</dbReference>
<keyword evidence="6" id="KW-0812">Transmembrane</keyword>
<dbReference type="SUPFAM" id="SSF56112">
    <property type="entry name" value="Protein kinase-like (PK-like)"/>
    <property type="match status" value="1"/>
</dbReference>
<keyword evidence="8" id="KW-0723">Serine/threonine-protein kinase</keyword>
<evidence type="ECO:0000256" key="6">
    <source>
        <dbReference type="SAM" id="Phobius"/>
    </source>
</evidence>
<keyword evidence="6" id="KW-0472">Membrane</keyword>
<dbReference type="GO" id="GO:0004674">
    <property type="term" value="F:protein serine/threonine kinase activity"/>
    <property type="evidence" value="ECO:0007669"/>
    <property type="project" value="UniProtKB-KW"/>
</dbReference>
<keyword evidence="9" id="KW-1185">Reference proteome</keyword>
<dbReference type="SMART" id="SM00220">
    <property type="entry name" value="S_TKc"/>
    <property type="match status" value="1"/>
</dbReference>
<dbReference type="PANTHER" id="PTHR43289">
    <property type="entry name" value="MITOGEN-ACTIVATED PROTEIN KINASE KINASE KINASE 20-RELATED"/>
    <property type="match status" value="1"/>
</dbReference>
<evidence type="ECO:0000313" key="9">
    <source>
        <dbReference type="Proteomes" id="UP001139450"/>
    </source>
</evidence>
<dbReference type="CDD" id="cd14014">
    <property type="entry name" value="STKc_PknB_like"/>
    <property type="match status" value="1"/>
</dbReference>
<dbReference type="Gene3D" id="1.10.510.10">
    <property type="entry name" value="Transferase(Phosphotransferase) domain 1"/>
    <property type="match status" value="1"/>
</dbReference>
<proteinExistence type="predicted"/>
<dbReference type="PANTHER" id="PTHR43289:SF34">
    <property type="entry name" value="SERINE_THREONINE-PROTEIN KINASE YBDM-RELATED"/>
    <property type="match status" value="1"/>
</dbReference>